<evidence type="ECO:0000256" key="1">
    <source>
        <dbReference type="ARBA" id="ARBA00004651"/>
    </source>
</evidence>
<keyword evidence="6 7" id="KW-0472">Membrane</keyword>
<dbReference type="Gene3D" id="1.10.3720.10">
    <property type="entry name" value="MetI-like"/>
    <property type="match status" value="1"/>
</dbReference>
<feature type="transmembrane region" description="Helical" evidence="7">
    <location>
        <begin position="74"/>
        <end position="98"/>
    </location>
</feature>
<name>A0A1A5YU27_9BACL</name>
<evidence type="ECO:0000313" key="9">
    <source>
        <dbReference type="EMBL" id="OBR68905.1"/>
    </source>
</evidence>
<evidence type="ECO:0000256" key="5">
    <source>
        <dbReference type="ARBA" id="ARBA00022989"/>
    </source>
</evidence>
<dbReference type="InterPro" id="IPR000515">
    <property type="entry name" value="MetI-like"/>
</dbReference>
<dbReference type="PANTHER" id="PTHR43744:SF9">
    <property type="entry name" value="POLYGALACTURONAN_RHAMNOGALACTURONAN TRANSPORT SYSTEM PERMEASE PROTEIN YTCP"/>
    <property type="match status" value="1"/>
</dbReference>
<protein>
    <submittedName>
        <fullName evidence="9">ABC transporter permease</fullName>
    </submittedName>
</protein>
<feature type="transmembrane region" description="Helical" evidence="7">
    <location>
        <begin position="262"/>
        <end position="281"/>
    </location>
</feature>
<sequence>MVKDRSLGERLFNVCNVLIMIVLIVFTLYPFWYSVIGSFNEGSDYARGGVYLLTRKFTLDNYGALFSDSALIKAFGITLARTVIGTFTHIIFTSMFAYAFSRRNLKYRGIYSILGLSSMYLSGGLIPFFILINSLGLYNHFLVFIIPALFSFWNVILFRSYFAELPDALIESAKIDGAGEYTIFFRFILPLSKPVIAAVSLFTAVGHWNAYYDAMIYTFGDHLQTVQLYILKLIQSTEAALLLANMSGTVAASQNTVTTTTLQLAAMVAASLPIVLIYPFVQKFFIKGMLIGSVKG</sequence>
<evidence type="ECO:0000256" key="6">
    <source>
        <dbReference type="ARBA" id="ARBA00023136"/>
    </source>
</evidence>
<feature type="domain" description="ABC transmembrane type-1" evidence="8">
    <location>
        <begin position="75"/>
        <end position="268"/>
    </location>
</feature>
<dbReference type="AlphaFoldDB" id="A0A1A5YU27"/>
<keyword evidence="2 7" id="KW-0813">Transport</keyword>
<dbReference type="GO" id="GO:0005886">
    <property type="term" value="C:plasma membrane"/>
    <property type="evidence" value="ECO:0007669"/>
    <property type="project" value="UniProtKB-SubCell"/>
</dbReference>
<dbReference type="InterPro" id="IPR035906">
    <property type="entry name" value="MetI-like_sf"/>
</dbReference>
<reference evidence="9 10" key="1">
    <citation type="submission" date="2016-05" db="EMBL/GenBank/DDBJ databases">
        <title>Paenibacillus oryzae. sp. nov., isolated from the rice root.</title>
        <authorList>
            <person name="Zhang J."/>
            <person name="Zhang X."/>
        </authorList>
    </citation>
    <scope>NUCLEOTIDE SEQUENCE [LARGE SCALE GENOMIC DNA]</scope>
    <source>
        <strain evidence="9 10">1DrF-4</strain>
    </source>
</reference>
<dbReference type="PANTHER" id="PTHR43744">
    <property type="entry name" value="ABC TRANSPORTER PERMEASE PROTEIN MG189-RELATED-RELATED"/>
    <property type="match status" value="1"/>
</dbReference>
<evidence type="ECO:0000259" key="8">
    <source>
        <dbReference type="PROSITE" id="PS50928"/>
    </source>
</evidence>
<dbReference type="Proteomes" id="UP000092024">
    <property type="component" value="Unassembled WGS sequence"/>
</dbReference>
<proteinExistence type="inferred from homology"/>
<evidence type="ECO:0000256" key="2">
    <source>
        <dbReference type="ARBA" id="ARBA00022448"/>
    </source>
</evidence>
<dbReference type="PROSITE" id="PS50928">
    <property type="entry name" value="ABC_TM1"/>
    <property type="match status" value="1"/>
</dbReference>
<dbReference type="SUPFAM" id="SSF161098">
    <property type="entry name" value="MetI-like"/>
    <property type="match status" value="1"/>
</dbReference>
<organism evidence="9 10">
    <name type="scientific">Paenibacillus oryzae</name>
    <dbReference type="NCBI Taxonomy" id="1844972"/>
    <lineage>
        <taxon>Bacteria</taxon>
        <taxon>Bacillati</taxon>
        <taxon>Bacillota</taxon>
        <taxon>Bacilli</taxon>
        <taxon>Bacillales</taxon>
        <taxon>Paenibacillaceae</taxon>
        <taxon>Paenibacillus</taxon>
    </lineage>
</organism>
<dbReference type="EMBL" id="LYPA01000024">
    <property type="protein sequence ID" value="OBR68905.1"/>
    <property type="molecule type" value="Genomic_DNA"/>
</dbReference>
<keyword evidence="10" id="KW-1185">Reference proteome</keyword>
<dbReference type="RefSeq" id="WP_068678998.1">
    <property type="nucleotide sequence ID" value="NZ_LYPA01000024.1"/>
</dbReference>
<dbReference type="Pfam" id="PF00528">
    <property type="entry name" value="BPD_transp_1"/>
    <property type="match status" value="1"/>
</dbReference>
<feature type="transmembrane region" description="Helical" evidence="7">
    <location>
        <begin position="110"/>
        <end position="132"/>
    </location>
</feature>
<evidence type="ECO:0000313" key="10">
    <source>
        <dbReference type="Proteomes" id="UP000092024"/>
    </source>
</evidence>
<keyword evidence="5 7" id="KW-1133">Transmembrane helix</keyword>
<dbReference type="GO" id="GO:0055085">
    <property type="term" value="P:transmembrane transport"/>
    <property type="evidence" value="ECO:0007669"/>
    <property type="project" value="InterPro"/>
</dbReference>
<keyword evidence="3" id="KW-1003">Cell membrane</keyword>
<gene>
    <name evidence="9" type="ORF">A7K91_25835</name>
</gene>
<dbReference type="STRING" id="1844972.A7K91_25835"/>
<comment type="similarity">
    <text evidence="7">Belongs to the binding-protein-dependent transport system permease family.</text>
</comment>
<evidence type="ECO:0000256" key="7">
    <source>
        <dbReference type="RuleBase" id="RU363032"/>
    </source>
</evidence>
<evidence type="ECO:0000256" key="4">
    <source>
        <dbReference type="ARBA" id="ARBA00022692"/>
    </source>
</evidence>
<accession>A0A1A5YU27</accession>
<dbReference type="OrthoDB" id="2546927at2"/>
<feature type="transmembrane region" description="Helical" evidence="7">
    <location>
        <begin position="12"/>
        <end position="32"/>
    </location>
</feature>
<evidence type="ECO:0000256" key="3">
    <source>
        <dbReference type="ARBA" id="ARBA00022475"/>
    </source>
</evidence>
<comment type="caution">
    <text evidence="9">The sequence shown here is derived from an EMBL/GenBank/DDBJ whole genome shotgun (WGS) entry which is preliminary data.</text>
</comment>
<dbReference type="CDD" id="cd06261">
    <property type="entry name" value="TM_PBP2"/>
    <property type="match status" value="1"/>
</dbReference>
<feature type="transmembrane region" description="Helical" evidence="7">
    <location>
        <begin position="183"/>
        <end position="205"/>
    </location>
</feature>
<feature type="transmembrane region" description="Helical" evidence="7">
    <location>
        <begin position="138"/>
        <end position="162"/>
    </location>
</feature>
<comment type="subcellular location">
    <subcellularLocation>
        <location evidence="1 7">Cell membrane</location>
        <topology evidence="1 7">Multi-pass membrane protein</topology>
    </subcellularLocation>
</comment>
<keyword evidence="4 7" id="KW-0812">Transmembrane</keyword>